<dbReference type="SUPFAM" id="SSF88713">
    <property type="entry name" value="Glycoside hydrolase/deacetylase"/>
    <property type="match status" value="1"/>
</dbReference>
<organism evidence="2 3">
    <name type="scientific">Turicibacter bilis</name>
    <dbReference type="NCBI Taxonomy" id="2735723"/>
    <lineage>
        <taxon>Bacteria</taxon>
        <taxon>Bacillati</taxon>
        <taxon>Bacillota</taxon>
        <taxon>Erysipelotrichia</taxon>
        <taxon>Erysipelotrichales</taxon>
        <taxon>Turicibacteraceae</taxon>
        <taxon>Turicibacter</taxon>
    </lineage>
</organism>
<dbReference type="RefSeq" id="WP_055275671.1">
    <property type="nucleotide sequence ID" value="NZ_CP071250.1"/>
</dbReference>
<evidence type="ECO:0000313" key="3">
    <source>
        <dbReference type="Proteomes" id="UP001058072"/>
    </source>
</evidence>
<dbReference type="InterPro" id="IPR050248">
    <property type="entry name" value="Polysacc_deacetylase_ArnD"/>
</dbReference>
<dbReference type="GO" id="GO:0016810">
    <property type="term" value="F:hydrolase activity, acting on carbon-nitrogen (but not peptide) bonds"/>
    <property type="evidence" value="ECO:0007669"/>
    <property type="project" value="InterPro"/>
</dbReference>
<name>A0A9Q9CLL1_9FIRM</name>
<dbReference type="PANTHER" id="PTHR10587">
    <property type="entry name" value="GLYCOSYL TRANSFERASE-RELATED"/>
    <property type="match status" value="1"/>
</dbReference>
<dbReference type="CDD" id="cd10959">
    <property type="entry name" value="CE4_NodB_like_3"/>
    <property type="match status" value="1"/>
</dbReference>
<protein>
    <submittedName>
        <fullName evidence="2">Polysaccharide deacetylase family protein</fullName>
    </submittedName>
</protein>
<evidence type="ECO:0000313" key="2">
    <source>
        <dbReference type="EMBL" id="UUF08694.1"/>
    </source>
</evidence>
<dbReference type="GO" id="GO:0005975">
    <property type="term" value="P:carbohydrate metabolic process"/>
    <property type="evidence" value="ECO:0007669"/>
    <property type="project" value="InterPro"/>
</dbReference>
<dbReference type="PANTHER" id="PTHR10587:SF137">
    <property type="entry name" value="4-DEOXY-4-FORMAMIDO-L-ARABINOSE-PHOSPHOUNDECAPRENOL DEFORMYLASE ARND-RELATED"/>
    <property type="match status" value="1"/>
</dbReference>
<proteinExistence type="predicted"/>
<dbReference type="InterPro" id="IPR011330">
    <property type="entry name" value="Glyco_hydro/deAcase_b/a-brl"/>
</dbReference>
<feature type="domain" description="NodB homology" evidence="1">
    <location>
        <begin position="36"/>
        <end position="222"/>
    </location>
</feature>
<reference evidence="2" key="1">
    <citation type="submission" date="2021-03" db="EMBL/GenBank/DDBJ databases">
        <title>Comparative Genomics and Metabolomics in the genus Turicibacter.</title>
        <authorList>
            <person name="Maki J."/>
            <person name="Looft T."/>
        </authorList>
    </citation>
    <scope>NUCLEOTIDE SEQUENCE</scope>
    <source>
        <strain evidence="2">ISU324</strain>
    </source>
</reference>
<dbReference type="Pfam" id="PF01522">
    <property type="entry name" value="Polysacc_deac_1"/>
    <property type="match status" value="1"/>
</dbReference>
<sequence length="228" mass="26652">MIFLLLPLSVFIIHSILPTYYHKHFNSNAITDTQQQGILLTFDDGPDEIYTEKLLDLLNKHDIKAIFFVVAKNAKKYPHLIKRMIDEGHEIGLHSLEHKNAWLHSYFYTKKDFQQSLDIMNQLNVTCHLYRPPWGHMNLFTYHFMKKHQLKLCLWNVMIQDWKNQSKSLLKERLIKQCHSNSIICLHDSSHDCGADYGAPLNTIGALELAIPQLKIKGLKFISLERSQ</sequence>
<evidence type="ECO:0000259" key="1">
    <source>
        <dbReference type="PROSITE" id="PS51677"/>
    </source>
</evidence>
<dbReference type="Proteomes" id="UP001058072">
    <property type="component" value="Chromosome"/>
</dbReference>
<dbReference type="PROSITE" id="PS51677">
    <property type="entry name" value="NODB"/>
    <property type="match status" value="1"/>
</dbReference>
<accession>A0A9Q9CLL1</accession>
<dbReference type="Gene3D" id="3.20.20.370">
    <property type="entry name" value="Glycoside hydrolase/deacetylase"/>
    <property type="match status" value="1"/>
</dbReference>
<dbReference type="EMBL" id="CP071250">
    <property type="protein sequence ID" value="UUF08694.1"/>
    <property type="molecule type" value="Genomic_DNA"/>
</dbReference>
<dbReference type="InterPro" id="IPR002509">
    <property type="entry name" value="NODB_dom"/>
</dbReference>
<dbReference type="AlphaFoldDB" id="A0A9Q9CLL1"/>
<gene>
    <name evidence="2" type="ORF">J0J70_01320</name>
</gene>